<organism evidence="2">
    <name type="scientific">Myoviridae sp. ct8ME27</name>
    <dbReference type="NCBI Taxonomy" id="2826622"/>
    <lineage>
        <taxon>Viruses</taxon>
        <taxon>Duplodnaviria</taxon>
        <taxon>Heunggongvirae</taxon>
        <taxon>Uroviricota</taxon>
        <taxon>Caudoviricetes</taxon>
    </lineage>
</organism>
<dbReference type="InterPro" id="IPR003615">
    <property type="entry name" value="HNH_nuc"/>
</dbReference>
<keyword evidence="2" id="KW-0540">Nuclease</keyword>
<keyword evidence="2" id="KW-0255">Endonuclease</keyword>
<accession>A0A8S5N796</accession>
<keyword evidence="2" id="KW-0378">Hydrolase</keyword>
<dbReference type="InterPro" id="IPR044925">
    <property type="entry name" value="His-Me_finger_sf"/>
</dbReference>
<name>A0A8S5N796_9CAUD</name>
<dbReference type="Gene3D" id="3.90.75.20">
    <property type="match status" value="1"/>
</dbReference>
<proteinExistence type="predicted"/>
<protein>
    <submittedName>
        <fullName evidence="2">HNH endonuclease</fullName>
    </submittedName>
</protein>
<evidence type="ECO:0000313" key="2">
    <source>
        <dbReference type="EMBL" id="DAD90231.1"/>
    </source>
</evidence>
<sequence>MFFTLTMTERNVGKQVIIHHRDHNKHNNNLDNLELLSSKAHHMEHVKDYWEKHPNGTKRLIYRKKPTLYALSLIENNNKKEE</sequence>
<reference evidence="2" key="1">
    <citation type="journal article" date="2021" name="Proc. Natl. Acad. Sci. U.S.A.">
        <title>A Catalog of Tens of Thousands of Viruses from Human Metagenomes Reveals Hidden Associations with Chronic Diseases.</title>
        <authorList>
            <person name="Tisza M.J."/>
            <person name="Buck C.B."/>
        </authorList>
    </citation>
    <scope>NUCLEOTIDE SEQUENCE</scope>
    <source>
        <strain evidence="2">Ct8ME27</strain>
    </source>
</reference>
<dbReference type="GO" id="GO:0004519">
    <property type="term" value="F:endonuclease activity"/>
    <property type="evidence" value="ECO:0007669"/>
    <property type="project" value="UniProtKB-KW"/>
</dbReference>
<dbReference type="SUPFAM" id="SSF54060">
    <property type="entry name" value="His-Me finger endonucleases"/>
    <property type="match status" value="1"/>
</dbReference>
<feature type="domain" description="HNH nuclease" evidence="1">
    <location>
        <begin position="14"/>
        <end position="43"/>
    </location>
</feature>
<dbReference type="EMBL" id="BK015080">
    <property type="protein sequence ID" value="DAD90231.1"/>
    <property type="molecule type" value="Genomic_DNA"/>
</dbReference>
<evidence type="ECO:0000259" key="1">
    <source>
        <dbReference type="Pfam" id="PF13392"/>
    </source>
</evidence>
<dbReference type="Pfam" id="PF13392">
    <property type="entry name" value="HNH_3"/>
    <property type="match status" value="1"/>
</dbReference>